<keyword evidence="3" id="KW-1185">Reference proteome</keyword>
<evidence type="ECO:0000313" key="3">
    <source>
        <dbReference type="Proteomes" id="UP001223072"/>
    </source>
</evidence>
<organism evidence="2 3">
    <name type="scientific">Streptomyces turgidiscabies</name>
    <dbReference type="NCBI Taxonomy" id="85558"/>
    <lineage>
        <taxon>Bacteria</taxon>
        <taxon>Bacillati</taxon>
        <taxon>Actinomycetota</taxon>
        <taxon>Actinomycetes</taxon>
        <taxon>Kitasatosporales</taxon>
        <taxon>Streptomycetaceae</taxon>
        <taxon>Streptomyces</taxon>
    </lineage>
</organism>
<gene>
    <name evidence="2" type="ORF">QFZ49_005907</name>
</gene>
<name>A0ABU0RVB5_9ACTN</name>
<reference evidence="2 3" key="1">
    <citation type="submission" date="2023-07" db="EMBL/GenBank/DDBJ databases">
        <title>Comparative genomics of wheat-associated soil bacteria to identify genetic determinants of phenazine resistance.</title>
        <authorList>
            <person name="Mouncey N."/>
        </authorList>
    </citation>
    <scope>NUCLEOTIDE SEQUENCE [LARGE SCALE GENOMIC DNA]</scope>
    <source>
        <strain evidence="2 3">W2I16</strain>
    </source>
</reference>
<dbReference type="EMBL" id="JAUSZS010000007">
    <property type="protein sequence ID" value="MDQ0935935.1"/>
    <property type="molecule type" value="Genomic_DNA"/>
</dbReference>
<protein>
    <submittedName>
        <fullName evidence="2">Uncharacterized protein</fullName>
    </submittedName>
</protein>
<proteinExistence type="predicted"/>
<evidence type="ECO:0000256" key="1">
    <source>
        <dbReference type="SAM" id="MobiDB-lite"/>
    </source>
</evidence>
<sequence length="79" mass="8358">MRRSVCSVSANTYSRAPDRVTVSKKSHARSASAWERRKSAQVLDVRSGADGIPASSVGNSRQRDGAPEVCPWTAQAGAA</sequence>
<evidence type="ECO:0000313" key="2">
    <source>
        <dbReference type="EMBL" id="MDQ0935935.1"/>
    </source>
</evidence>
<feature type="region of interest" description="Disordered" evidence="1">
    <location>
        <begin position="18"/>
        <end position="79"/>
    </location>
</feature>
<accession>A0ABU0RVB5</accession>
<dbReference type="Proteomes" id="UP001223072">
    <property type="component" value="Unassembled WGS sequence"/>
</dbReference>
<comment type="caution">
    <text evidence="2">The sequence shown here is derived from an EMBL/GenBank/DDBJ whole genome shotgun (WGS) entry which is preliminary data.</text>
</comment>